<protein>
    <submittedName>
        <fullName evidence="9">Porin family protein</fullName>
    </submittedName>
</protein>
<dbReference type="EMBL" id="BMHC01000001">
    <property type="protein sequence ID" value="GGI20105.1"/>
    <property type="molecule type" value="Genomic_DNA"/>
</dbReference>
<dbReference type="RefSeq" id="WP_128964226.1">
    <property type="nucleotide sequence ID" value="NZ_BMHC01000001.1"/>
</dbReference>
<comment type="subcellular location">
    <subcellularLocation>
        <location evidence="1">Cell outer membrane</location>
    </subcellularLocation>
</comment>
<dbReference type="PANTHER" id="PTHR34001:SF3">
    <property type="entry name" value="BLL7405 PROTEIN"/>
    <property type="match status" value="1"/>
</dbReference>
<dbReference type="InterPro" id="IPR011250">
    <property type="entry name" value="OMP/PagP_B-barrel"/>
</dbReference>
<evidence type="ECO:0000256" key="5">
    <source>
        <dbReference type="ARBA" id="ARBA00038306"/>
    </source>
</evidence>
<evidence type="ECO:0000313" key="9">
    <source>
        <dbReference type="EMBL" id="QOZ58603.1"/>
    </source>
</evidence>
<feature type="domain" description="Outer membrane protein beta-barrel" evidence="7">
    <location>
        <begin position="11"/>
        <end position="238"/>
    </location>
</feature>
<sequence length="258" mass="26984">MKKLLSAHLAAFAVALAGSASAADLAVKAPLPVAAPFNWTGCYIGVHVGAGFAKKDITDPVQLVQDSFNGLGSTVDVTTVSPAPRGAVIGGQGGCDYQFASSPVVIGIQGDAAGATLRSNRSVALPLGNPGETAVVDAKTEFLTSVTGRIGYAFDNILLYGKAGAAMAGDKYEVSGTFTGVPFDFRGLEDRWGWTAGAGVDWAFDRHWSANFEYDYYGFGTRTSTFADQANVFQGPVSVRQSIQVVKVGVNFHMWAGQ</sequence>
<evidence type="ECO:0000256" key="3">
    <source>
        <dbReference type="ARBA" id="ARBA00023136"/>
    </source>
</evidence>
<reference evidence="8" key="3">
    <citation type="submission" date="2022-12" db="EMBL/GenBank/DDBJ databases">
        <authorList>
            <person name="Sun Q."/>
            <person name="Zhou Y."/>
        </authorList>
    </citation>
    <scope>NUCLEOTIDE SEQUENCE</scope>
    <source>
        <strain evidence="8">CGMCC 1.15034</strain>
    </source>
</reference>
<dbReference type="PANTHER" id="PTHR34001">
    <property type="entry name" value="BLL7405 PROTEIN"/>
    <property type="match status" value="1"/>
</dbReference>
<dbReference type="Proteomes" id="UP000593880">
    <property type="component" value="Chromosome"/>
</dbReference>
<evidence type="ECO:0000313" key="11">
    <source>
        <dbReference type="Proteomes" id="UP000625079"/>
    </source>
</evidence>
<proteinExistence type="inferred from homology"/>
<evidence type="ECO:0000256" key="2">
    <source>
        <dbReference type="ARBA" id="ARBA00022729"/>
    </source>
</evidence>
<dbReference type="OrthoDB" id="9815357at2"/>
<keyword evidence="10" id="KW-1185">Reference proteome</keyword>
<evidence type="ECO:0000256" key="4">
    <source>
        <dbReference type="ARBA" id="ARBA00023237"/>
    </source>
</evidence>
<comment type="similarity">
    <text evidence="5">Belongs to the Omp25/RopB family.</text>
</comment>
<dbReference type="GO" id="GO:0009279">
    <property type="term" value="C:cell outer membrane"/>
    <property type="evidence" value="ECO:0007669"/>
    <property type="project" value="UniProtKB-SubCell"/>
</dbReference>
<keyword evidence="3" id="KW-0472">Membrane</keyword>
<feature type="signal peptide" evidence="6">
    <location>
        <begin position="1"/>
        <end position="22"/>
    </location>
</feature>
<evidence type="ECO:0000313" key="10">
    <source>
        <dbReference type="Proteomes" id="UP000593880"/>
    </source>
</evidence>
<reference evidence="8" key="1">
    <citation type="journal article" date="2014" name="Int. J. Syst. Evol. Microbiol.">
        <title>Complete genome sequence of Corynebacterium casei LMG S-19264T (=DSM 44701T), isolated from a smear-ripened cheese.</title>
        <authorList>
            <consortium name="US DOE Joint Genome Institute (JGI-PGF)"/>
            <person name="Walter F."/>
            <person name="Albersmeier A."/>
            <person name="Kalinowski J."/>
            <person name="Ruckert C."/>
        </authorList>
    </citation>
    <scope>NUCLEOTIDE SEQUENCE</scope>
    <source>
        <strain evidence="8">CGMCC 1.15034</strain>
    </source>
</reference>
<feature type="chain" id="PRO_5044601046" evidence="6">
    <location>
        <begin position="23"/>
        <end position="258"/>
    </location>
</feature>
<dbReference type="AlphaFoldDB" id="A0A410V1M6"/>
<keyword evidence="2 6" id="KW-0732">Signal</keyword>
<evidence type="ECO:0000313" key="8">
    <source>
        <dbReference type="EMBL" id="GGI20105.1"/>
    </source>
</evidence>
<gene>
    <name evidence="8" type="ORF">GCM10010987_07690</name>
    <name evidence="9" type="ORF">XH86_07530</name>
</gene>
<name>A0A410V1M6_9BRAD</name>
<evidence type="ECO:0000256" key="6">
    <source>
        <dbReference type="SAM" id="SignalP"/>
    </source>
</evidence>
<keyword evidence="4" id="KW-0998">Cell outer membrane</keyword>
<dbReference type="EMBL" id="CP030057">
    <property type="protein sequence ID" value="QOZ58603.1"/>
    <property type="molecule type" value="Genomic_DNA"/>
</dbReference>
<dbReference type="Proteomes" id="UP000625079">
    <property type="component" value="Unassembled WGS sequence"/>
</dbReference>
<organism evidence="8 11">
    <name type="scientific">Bradyrhizobium guangdongense</name>
    <dbReference type="NCBI Taxonomy" id="1325090"/>
    <lineage>
        <taxon>Bacteria</taxon>
        <taxon>Pseudomonadati</taxon>
        <taxon>Pseudomonadota</taxon>
        <taxon>Alphaproteobacteria</taxon>
        <taxon>Hyphomicrobiales</taxon>
        <taxon>Nitrobacteraceae</taxon>
        <taxon>Bradyrhizobium</taxon>
    </lineage>
</organism>
<evidence type="ECO:0000256" key="1">
    <source>
        <dbReference type="ARBA" id="ARBA00004442"/>
    </source>
</evidence>
<dbReference type="SUPFAM" id="SSF56925">
    <property type="entry name" value="OMPA-like"/>
    <property type="match status" value="1"/>
</dbReference>
<evidence type="ECO:0000259" key="7">
    <source>
        <dbReference type="Pfam" id="PF13505"/>
    </source>
</evidence>
<reference evidence="9 10" key="2">
    <citation type="submission" date="2018-06" db="EMBL/GenBank/DDBJ databases">
        <title>Comparative genomics of rhizobia nodulating Arachis hypogaea in China.</title>
        <authorList>
            <person name="Li Y."/>
        </authorList>
    </citation>
    <scope>NUCLEOTIDE SEQUENCE [LARGE SCALE GENOMIC DNA]</scope>
    <source>
        <strain evidence="9 10">CCBAU 51658</strain>
    </source>
</reference>
<dbReference type="Pfam" id="PF13505">
    <property type="entry name" value="OMP_b-brl"/>
    <property type="match status" value="1"/>
</dbReference>
<accession>A0A410V1M6</accession>
<dbReference type="Gene3D" id="2.40.160.20">
    <property type="match status" value="1"/>
</dbReference>
<dbReference type="InterPro" id="IPR051692">
    <property type="entry name" value="OMP-like"/>
</dbReference>
<dbReference type="InterPro" id="IPR027385">
    <property type="entry name" value="Beta-barrel_OMP"/>
</dbReference>